<dbReference type="PANTHER" id="PTHR37245">
    <property type="entry name" value="PAMP-INDUCED SECRETED PEPTIDE 1"/>
    <property type="match status" value="1"/>
</dbReference>
<dbReference type="InterPro" id="IPR040273">
    <property type="entry name" value="PIP1"/>
</dbReference>
<accession>A0A0D9ZMK7</accession>
<reference evidence="2" key="1">
    <citation type="submission" date="2015-04" db="UniProtKB">
        <authorList>
            <consortium name="EnsemblPlants"/>
        </authorList>
    </citation>
    <scope>IDENTIFICATION</scope>
</reference>
<dbReference type="EnsemblPlants" id="OGLUM04G17290.1">
    <property type="protein sequence ID" value="OGLUM04G17290.1"/>
    <property type="gene ID" value="OGLUM04G17290"/>
</dbReference>
<dbReference type="PANTHER" id="PTHR37245:SF3">
    <property type="entry name" value="OS04G0495150 PROTEIN"/>
    <property type="match status" value="1"/>
</dbReference>
<sequence length="74" mass="7883">MSSQRDKILAVFLLLVALSSTILQTAVEAARRLPGEQHSAAHAMATSLHERARSLLMAWVAQLTAGPSPRGPGH</sequence>
<name>A0A0D9ZMK7_9ORYZ</name>
<dbReference type="eggNOG" id="ENOG502S9KY">
    <property type="taxonomic scope" value="Eukaryota"/>
</dbReference>
<evidence type="ECO:0000313" key="3">
    <source>
        <dbReference type="Proteomes" id="UP000026961"/>
    </source>
</evidence>
<keyword evidence="3" id="KW-1185">Reference proteome</keyword>
<dbReference type="AlphaFoldDB" id="A0A0D9ZMK7"/>
<feature type="chain" id="PRO_5002352440" evidence="1">
    <location>
        <begin position="30"/>
        <end position="74"/>
    </location>
</feature>
<keyword evidence="1" id="KW-0732">Signal</keyword>
<protein>
    <submittedName>
        <fullName evidence="2">Uncharacterized protein</fullName>
    </submittedName>
</protein>
<evidence type="ECO:0000313" key="2">
    <source>
        <dbReference type="EnsemblPlants" id="OGLUM04G17290.1"/>
    </source>
</evidence>
<dbReference type="HOGENOM" id="CLU_183445_0_0_1"/>
<dbReference type="Gramene" id="OGLUM04G17290.1">
    <property type="protein sequence ID" value="OGLUM04G17290.1"/>
    <property type="gene ID" value="OGLUM04G17290"/>
</dbReference>
<feature type="signal peptide" evidence="1">
    <location>
        <begin position="1"/>
        <end position="29"/>
    </location>
</feature>
<evidence type="ECO:0000256" key="1">
    <source>
        <dbReference type="SAM" id="SignalP"/>
    </source>
</evidence>
<dbReference type="GO" id="GO:0006952">
    <property type="term" value="P:defense response"/>
    <property type="evidence" value="ECO:0007669"/>
    <property type="project" value="InterPro"/>
</dbReference>
<dbReference type="Proteomes" id="UP000026961">
    <property type="component" value="Chromosome 4"/>
</dbReference>
<proteinExistence type="predicted"/>
<organism evidence="2">
    <name type="scientific">Oryza glumipatula</name>
    <dbReference type="NCBI Taxonomy" id="40148"/>
    <lineage>
        <taxon>Eukaryota</taxon>
        <taxon>Viridiplantae</taxon>
        <taxon>Streptophyta</taxon>
        <taxon>Embryophyta</taxon>
        <taxon>Tracheophyta</taxon>
        <taxon>Spermatophyta</taxon>
        <taxon>Magnoliopsida</taxon>
        <taxon>Liliopsida</taxon>
        <taxon>Poales</taxon>
        <taxon>Poaceae</taxon>
        <taxon>BOP clade</taxon>
        <taxon>Oryzoideae</taxon>
        <taxon>Oryzeae</taxon>
        <taxon>Oryzinae</taxon>
        <taxon>Oryza</taxon>
    </lineage>
</organism>
<reference evidence="2" key="2">
    <citation type="submission" date="2018-05" db="EMBL/GenBank/DDBJ databases">
        <title>OgluRS3 (Oryza glumaepatula Reference Sequence Version 3).</title>
        <authorList>
            <person name="Zhang J."/>
            <person name="Kudrna D."/>
            <person name="Lee S."/>
            <person name="Talag J."/>
            <person name="Welchert J."/>
            <person name="Wing R.A."/>
        </authorList>
    </citation>
    <scope>NUCLEOTIDE SEQUENCE [LARGE SCALE GENOMIC DNA]</scope>
</reference>